<name>A0A3A6QMS0_9VIBR</name>
<dbReference type="RefSeq" id="WP_120030022.1">
    <property type="nucleotide sequence ID" value="NZ_QVMU01000003.1"/>
</dbReference>
<dbReference type="Proteomes" id="UP000273252">
    <property type="component" value="Unassembled WGS sequence"/>
</dbReference>
<accession>A0A3A6QMS0</accession>
<gene>
    <name evidence="2" type="ORF">DZ860_06045</name>
</gene>
<dbReference type="Gene3D" id="3.40.50.11550">
    <property type="match status" value="1"/>
</dbReference>
<dbReference type="InterPro" id="IPR016773">
    <property type="entry name" value="Fe3_uptake_reg_CjrA_prd"/>
</dbReference>
<comment type="caution">
    <text evidence="2">The sequence shown here is derived from an EMBL/GenBank/DDBJ whole genome shotgun (WGS) entry which is preliminary data.</text>
</comment>
<organism evidence="2 3">
    <name type="scientific">Vibrio sinensis</name>
    <dbReference type="NCBI Taxonomy" id="2302434"/>
    <lineage>
        <taxon>Bacteria</taxon>
        <taxon>Pseudomonadati</taxon>
        <taxon>Pseudomonadota</taxon>
        <taxon>Gammaproteobacteria</taxon>
        <taxon>Vibrionales</taxon>
        <taxon>Vibrionaceae</taxon>
        <taxon>Vibrio</taxon>
    </lineage>
</organism>
<feature type="domain" description="Haem-binding uptake Tiki superfamily ChaN" evidence="1">
    <location>
        <begin position="62"/>
        <end position="261"/>
    </location>
</feature>
<dbReference type="CDD" id="cd14727">
    <property type="entry name" value="ChanN-like"/>
    <property type="match status" value="1"/>
</dbReference>
<dbReference type="OrthoDB" id="1680202at2"/>
<dbReference type="SUPFAM" id="SSF159501">
    <property type="entry name" value="EreA/ChaN-like"/>
    <property type="match status" value="1"/>
</dbReference>
<evidence type="ECO:0000313" key="2">
    <source>
        <dbReference type="EMBL" id="RJX73783.1"/>
    </source>
</evidence>
<protein>
    <recommendedName>
        <fullName evidence="1">Haem-binding uptake Tiki superfamily ChaN domain-containing protein</fullName>
    </recommendedName>
</protein>
<dbReference type="EMBL" id="QVMU01000003">
    <property type="protein sequence ID" value="RJX73783.1"/>
    <property type="molecule type" value="Genomic_DNA"/>
</dbReference>
<evidence type="ECO:0000259" key="1">
    <source>
        <dbReference type="Pfam" id="PF04187"/>
    </source>
</evidence>
<reference evidence="2 3" key="1">
    <citation type="submission" date="2018-08" db="EMBL/GenBank/DDBJ databases">
        <title>Vibrio isolated from the Eastern China Marginal Seas.</title>
        <authorList>
            <person name="Li Y."/>
        </authorList>
    </citation>
    <scope>NUCLEOTIDE SEQUENCE [LARGE SCALE GENOMIC DNA]</scope>
    <source>
        <strain evidence="2 3">BEI233</strain>
    </source>
</reference>
<sequence length="321" mass="36596">MLKLFRRNHLIRRHFNFKSTLSVFICLLLSACTSSSRSVTHYYDYQLYSPQGEPIALSELPKRLVDADVILVGEWHTHSAIHRFQTDLFQQLLDQNPSVTLSMEQFARDKQSIVNDYLKGDIGEQTLINQANAWPNYSSDYRALIELAKQQQQDVIAANAPKSIVRCIGRKGLEYLDKISPQQRLNVAKNVDIGPSDYKEKFMASMHHGSPEQTDRQFSAQVAWDETMAESITDYLKIHPNKQVLHIAGKFHVEDGLGIKTSILRRNPNLKVAVITPKTEISSSLDYQLQVLAPPIRYVKAENRMQAYKALGHRNADLSCE</sequence>
<dbReference type="InterPro" id="IPR007314">
    <property type="entry name" value="Cofac_haem-bd_dom"/>
</dbReference>
<dbReference type="PIRSF" id="PIRSF020419">
    <property type="entry name" value="Fe_uptake_reg_CjrA_prd"/>
    <property type="match status" value="1"/>
</dbReference>
<keyword evidence="3" id="KW-1185">Reference proteome</keyword>
<dbReference type="PROSITE" id="PS51257">
    <property type="entry name" value="PROKAR_LIPOPROTEIN"/>
    <property type="match status" value="1"/>
</dbReference>
<proteinExistence type="predicted"/>
<evidence type="ECO:0000313" key="3">
    <source>
        <dbReference type="Proteomes" id="UP000273252"/>
    </source>
</evidence>
<dbReference type="AlphaFoldDB" id="A0A3A6QMS0"/>
<dbReference type="Pfam" id="PF04187">
    <property type="entry name" value="Cofac_haem_bdg"/>
    <property type="match status" value="1"/>
</dbReference>